<dbReference type="PANTHER" id="PTHR42928:SF5">
    <property type="entry name" value="BLR1237 PROTEIN"/>
    <property type="match status" value="1"/>
</dbReference>
<keyword evidence="4" id="KW-1185">Reference proteome</keyword>
<dbReference type="InterPro" id="IPR005064">
    <property type="entry name" value="BUG"/>
</dbReference>
<dbReference type="Gene3D" id="3.40.190.10">
    <property type="entry name" value="Periplasmic binding protein-like II"/>
    <property type="match status" value="1"/>
</dbReference>
<dbReference type="HOGENOM" id="CLU_045683_0_1_4"/>
<gene>
    <name evidence="3" type="ORF">W822_03380</name>
</gene>
<dbReference type="SUPFAM" id="SSF53850">
    <property type="entry name" value="Periplasmic binding protein-like II"/>
    <property type="match status" value="1"/>
</dbReference>
<evidence type="ECO:0000313" key="4">
    <source>
        <dbReference type="Proteomes" id="UP000018733"/>
    </source>
</evidence>
<feature type="chain" id="PRO_5004771797" evidence="2">
    <location>
        <begin position="36"/>
        <end position="334"/>
    </location>
</feature>
<proteinExistence type="inferred from homology"/>
<name>V8QWB0_9BURK</name>
<comment type="caution">
    <text evidence="3">The sequence shown here is derived from an EMBL/GenBank/DDBJ whole genome shotgun (WGS) entry which is preliminary data.</text>
</comment>
<dbReference type="CDD" id="cd13578">
    <property type="entry name" value="PBP2_Bug27"/>
    <property type="match status" value="1"/>
</dbReference>
<protein>
    <submittedName>
        <fullName evidence="3">MFS transporter</fullName>
    </submittedName>
</protein>
<dbReference type="PANTHER" id="PTHR42928">
    <property type="entry name" value="TRICARBOXYLATE-BINDING PROTEIN"/>
    <property type="match status" value="1"/>
</dbReference>
<reference evidence="3 4" key="1">
    <citation type="journal article" date="2014" name="Genome Announc.">
        <title>Draft Genome Sequence of Advenella kashmirensis Strain W13003, a Polycyclic Aromatic Hydrocarbon-Degrading Bacterium.</title>
        <authorList>
            <person name="Wang X."/>
            <person name="Jin D."/>
            <person name="Zhou L."/>
            <person name="Wu L."/>
            <person name="An W."/>
            <person name="Zhao L."/>
        </authorList>
    </citation>
    <scope>NUCLEOTIDE SEQUENCE [LARGE SCALE GENOMIC DNA]</scope>
    <source>
        <strain evidence="3 4">W13003</strain>
    </source>
</reference>
<evidence type="ECO:0000313" key="3">
    <source>
        <dbReference type="EMBL" id="ETF04226.1"/>
    </source>
</evidence>
<sequence>MTIKERHMFNYTLGKRISLAISIAAGLTCMTGVHAAEYPDKPITVVVPYSPGGGVDIVTRIVTKAMSDDLKQPIIVDNRPGGGTNIGMSYAARAKADGYTLYMASNTLTTNKALYSNLDFDPATAFTPIGKIGDAPLVVVVTKDSPFKSLGDLVQYGKDHSGDLTFGTAGTGSSGHMASELLLRKGGFKALHVPYKGGAPAITDLLGGRLSFMAINPLEVISHIKSGALRPLAVLNDKPTVLLPDLTTAAKAGVQDVNATVWWGLVAPANTPDGAVQKLNHALNNALKKDDIIQSLAKLGATPAGGTPAEFDTFLKKDAASMADLVKSANIKVD</sequence>
<dbReference type="eggNOG" id="COG3181">
    <property type="taxonomic scope" value="Bacteria"/>
</dbReference>
<dbReference type="AlphaFoldDB" id="V8QWB0"/>
<comment type="similarity">
    <text evidence="1">Belongs to the UPF0065 (bug) family.</text>
</comment>
<dbReference type="Gene3D" id="3.40.190.150">
    <property type="entry name" value="Bordetella uptake gene, domain 1"/>
    <property type="match status" value="1"/>
</dbReference>
<dbReference type="PIRSF" id="PIRSF017082">
    <property type="entry name" value="YflP"/>
    <property type="match status" value="1"/>
</dbReference>
<feature type="signal peptide" evidence="2">
    <location>
        <begin position="1"/>
        <end position="35"/>
    </location>
</feature>
<dbReference type="Proteomes" id="UP000018733">
    <property type="component" value="Unassembled WGS sequence"/>
</dbReference>
<accession>V8QWB0</accession>
<evidence type="ECO:0000256" key="2">
    <source>
        <dbReference type="SAM" id="SignalP"/>
    </source>
</evidence>
<dbReference type="PATRIC" id="fig|1424334.3.peg.681"/>
<dbReference type="STRING" id="1424334.W822_03380"/>
<dbReference type="InterPro" id="IPR042100">
    <property type="entry name" value="Bug_dom1"/>
</dbReference>
<evidence type="ECO:0000256" key="1">
    <source>
        <dbReference type="ARBA" id="ARBA00006987"/>
    </source>
</evidence>
<keyword evidence="2" id="KW-0732">Signal</keyword>
<dbReference type="EMBL" id="AYXT01000001">
    <property type="protein sequence ID" value="ETF04226.1"/>
    <property type="molecule type" value="Genomic_DNA"/>
</dbReference>
<dbReference type="Pfam" id="PF03401">
    <property type="entry name" value="TctC"/>
    <property type="match status" value="1"/>
</dbReference>
<organism evidence="3 4">
    <name type="scientific">Advenella kashmirensis W13003</name>
    <dbReference type="NCBI Taxonomy" id="1424334"/>
    <lineage>
        <taxon>Bacteria</taxon>
        <taxon>Pseudomonadati</taxon>
        <taxon>Pseudomonadota</taxon>
        <taxon>Betaproteobacteria</taxon>
        <taxon>Burkholderiales</taxon>
        <taxon>Alcaligenaceae</taxon>
    </lineage>
</organism>